<comment type="subcellular location">
    <subcellularLocation>
        <location evidence="1">Golgi apparatus</location>
        <location evidence="1">trans-Golgi network</location>
    </subcellularLocation>
</comment>
<keyword evidence="4" id="KW-0653">Protein transport</keyword>
<feature type="region of interest" description="Disordered" evidence="6">
    <location>
        <begin position="1"/>
        <end position="38"/>
    </location>
</feature>
<gene>
    <name evidence="9" type="ORF">NADFUDRAFT_82539</name>
</gene>
<dbReference type="PANTHER" id="PTHR14190">
    <property type="entry name" value="SUPPRESSOR OF ACTIN MUTATIONS 2/VACUOLAR PROTEIN SORTING 52"/>
    <property type="match status" value="1"/>
</dbReference>
<evidence type="ECO:0000256" key="5">
    <source>
        <dbReference type="ARBA" id="ARBA00023034"/>
    </source>
</evidence>
<dbReference type="PANTHER" id="PTHR14190:SF7">
    <property type="entry name" value="VACUOLAR PROTEIN SORTING-ASSOCIATED PROTEIN 52 HOMOLOG"/>
    <property type="match status" value="1"/>
</dbReference>
<dbReference type="GO" id="GO:0005829">
    <property type="term" value="C:cytosol"/>
    <property type="evidence" value="ECO:0007669"/>
    <property type="project" value="GOC"/>
</dbReference>
<dbReference type="STRING" id="857566.A0A1E3PPJ5"/>
<evidence type="ECO:0000313" key="10">
    <source>
        <dbReference type="Proteomes" id="UP000095009"/>
    </source>
</evidence>
<keyword evidence="3" id="KW-0813">Transport</keyword>
<dbReference type="AlphaFoldDB" id="A0A1E3PPJ5"/>
<dbReference type="GO" id="GO:0000938">
    <property type="term" value="C:GARP complex"/>
    <property type="evidence" value="ECO:0007669"/>
    <property type="project" value="TreeGrafter"/>
</dbReference>
<reference evidence="9 10" key="1">
    <citation type="journal article" date="2016" name="Proc. Natl. Acad. Sci. U.S.A.">
        <title>Comparative genomics of biotechnologically important yeasts.</title>
        <authorList>
            <person name="Riley R."/>
            <person name="Haridas S."/>
            <person name="Wolfe K.H."/>
            <person name="Lopes M.R."/>
            <person name="Hittinger C.T."/>
            <person name="Goeker M."/>
            <person name="Salamov A.A."/>
            <person name="Wisecaver J.H."/>
            <person name="Long T.M."/>
            <person name="Calvey C.H."/>
            <person name="Aerts A.L."/>
            <person name="Barry K.W."/>
            <person name="Choi C."/>
            <person name="Clum A."/>
            <person name="Coughlan A.Y."/>
            <person name="Deshpande S."/>
            <person name="Douglass A.P."/>
            <person name="Hanson S.J."/>
            <person name="Klenk H.-P."/>
            <person name="LaButti K.M."/>
            <person name="Lapidus A."/>
            <person name="Lindquist E.A."/>
            <person name="Lipzen A.M."/>
            <person name="Meier-Kolthoff J.P."/>
            <person name="Ohm R.A."/>
            <person name="Otillar R.P."/>
            <person name="Pangilinan J.L."/>
            <person name="Peng Y."/>
            <person name="Rokas A."/>
            <person name="Rosa C.A."/>
            <person name="Scheuner C."/>
            <person name="Sibirny A.A."/>
            <person name="Slot J.C."/>
            <person name="Stielow J.B."/>
            <person name="Sun H."/>
            <person name="Kurtzman C.P."/>
            <person name="Blackwell M."/>
            <person name="Grigoriev I.V."/>
            <person name="Jeffries T.W."/>
        </authorList>
    </citation>
    <scope>NUCLEOTIDE SEQUENCE [LARGE SCALE GENOMIC DNA]</scope>
    <source>
        <strain evidence="9 10">DSM 6958</strain>
    </source>
</reference>
<dbReference type="GO" id="GO:0019905">
    <property type="term" value="F:syntaxin binding"/>
    <property type="evidence" value="ECO:0007669"/>
    <property type="project" value="TreeGrafter"/>
</dbReference>
<dbReference type="Pfam" id="PF04129">
    <property type="entry name" value="Vps52_CC"/>
    <property type="match status" value="1"/>
</dbReference>
<evidence type="ECO:0000313" key="9">
    <source>
        <dbReference type="EMBL" id="ODQ66842.1"/>
    </source>
</evidence>
<dbReference type="GO" id="GO:0042147">
    <property type="term" value="P:retrograde transport, endosome to Golgi"/>
    <property type="evidence" value="ECO:0007669"/>
    <property type="project" value="TreeGrafter"/>
</dbReference>
<evidence type="ECO:0000256" key="1">
    <source>
        <dbReference type="ARBA" id="ARBA00004601"/>
    </source>
</evidence>
<feature type="domain" description="Vps52 coiled-coil" evidence="7">
    <location>
        <begin position="118"/>
        <end position="282"/>
    </location>
</feature>
<dbReference type="GO" id="GO:0006896">
    <property type="term" value="P:Golgi to vacuole transport"/>
    <property type="evidence" value="ECO:0007669"/>
    <property type="project" value="TreeGrafter"/>
</dbReference>
<feature type="domain" description="Vps52 C-terminal" evidence="8">
    <location>
        <begin position="299"/>
        <end position="620"/>
    </location>
</feature>
<dbReference type="GO" id="GO:0015031">
    <property type="term" value="P:protein transport"/>
    <property type="evidence" value="ECO:0007669"/>
    <property type="project" value="UniProtKB-KW"/>
</dbReference>
<evidence type="ECO:0000256" key="4">
    <source>
        <dbReference type="ARBA" id="ARBA00022927"/>
    </source>
</evidence>
<feature type="non-terminal residue" evidence="9">
    <location>
        <position position="621"/>
    </location>
</feature>
<dbReference type="OrthoDB" id="19482at2759"/>
<dbReference type="InterPro" id="IPR048361">
    <property type="entry name" value="Vps52_C"/>
</dbReference>
<evidence type="ECO:0000256" key="3">
    <source>
        <dbReference type="ARBA" id="ARBA00022448"/>
    </source>
</evidence>
<evidence type="ECO:0000256" key="6">
    <source>
        <dbReference type="SAM" id="MobiDB-lite"/>
    </source>
</evidence>
<organism evidence="9 10">
    <name type="scientific">Nadsonia fulvescens var. elongata DSM 6958</name>
    <dbReference type="NCBI Taxonomy" id="857566"/>
    <lineage>
        <taxon>Eukaryota</taxon>
        <taxon>Fungi</taxon>
        <taxon>Dikarya</taxon>
        <taxon>Ascomycota</taxon>
        <taxon>Saccharomycotina</taxon>
        <taxon>Dipodascomycetes</taxon>
        <taxon>Dipodascales</taxon>
        <taxon>Dipodascales incertae sedis</taxon>
        <taxon>Nadsonia</taxon>
    </lineage>
</organism>
<evidence type="ECO:0000256" key="2">
    <source>
        <dbReference type="ARBA" id="ARBA00008180"/>
    </source>
</evidence>
<dbReference type="GO" id="GO:0032456">
    <property type="term" value="P:endocytic recycling"/>
    <property type="evidence" value="ECO:0007669"/>
    <property type="project" value="TreeGrafter"/>
</dbReference>
<feature type="compositionally biased region" description="Basic residues" evidence="6">
    <location>
        <begin position="15"/>
        <end position="24"/>
    </location>
</feature>
<dbReference type="Pfam" id="PF20655">
    <property type="entry name" value="Vps52_C"/>
    <property type="match status" value="1"/>
</dbReference>
<protein>
    <submittedName>
        <fullName evidence="9">Vps52/Sac2</fullName>
    </submittedName>
</protein>
<dbReference type="EMBL" id="KV454408">
    <property type="protein sequence ID" value="ODQ66842.1"/>
    <property type="molecule type" value="Genomic_DNA"/>
</dbReference>
<evidence type="ECO:0000259" key="8">
    <source>
        <dbReference type="Pfam" id="PF20655"/>
    </source>
</evidence>
<dbReference type="InterPro" id="IPR007258">
    <property type="entry name" value="Vps52"/>
</dbReference>
<feature type="compositionally biased region" description="Polar residues" evidence="6">
    <location>
        <begin position="1"/>
        <end position="12"/>
    </location>
</feature>
<accession>A0A1E3PPJ5</accession>
<keyword evidence="5" id="KW-0333">Golgi apparatus</keyword>
<evidence type="ECO:0000259" key="7">
    <source>
        <dbReference type="Pfam" id="PF04129"/>
    </source>
</evidence>
<dbReference type="Proteomes" id="UP000095009">
    <property type="component" value="Unassembled WGS sequence"/>
</dbReference>
<sequence>MSSAVMEATTSDHAVHRRLSRRSISRPPPSGSEQSKLSDPLVMMRNLLNFPIEDEKAVSDREEISFSRIPLNNDEEFEKILNIDFNGIASLDTFVQSGEEGSIIFNIDEQLDFDTELKKYDNLHETINKSDEILENLEKYLTSFQIDLGSLSSEMQHLQNRSVELTKKLDGRRALENELSASINNLVLPPSIIRQIVNGEINSTWMKLVKYIKKRMILLGDESKATLLPEDTKNQIVLLSHKIVERARDFVIVRIKSLRTSQINSQSIQKNLLLYKDLYSYIKFAAPELSTDLREAYVNTMRWYYSSHFHRYVKSLEKLRLHHIDKGILLGSDDSSKRGLLSYGYSYSRAQPSSVTMMEYLNISKRASILDSDDSTVMLAKNAEENSSLQWMETGFRNFNLALLDNGCVEFQFISEFFEDNAHTEETKAIFNQIFASTFEIGHNYTKALSEDSLDAYGILICIRLSHKFLFELQHRIIPIMEDYFNYNLMIFWPKFQLIMDAHCESIKRASAKSSSYSVPKAGGPSGNSLGSISLVVVPHHLTQVFASFLTGLLILSNESSENEPLANSVVRLRNDFESFLTKVSASIFDNNRDKRAKEGSMREKFLFNNYSLIYTILADL</sequence>
<proteinExistence type="inferred from homology"/>
<dbReference type="InterPro" id="IPR048319">
    <property type="entry name" value="Vps52_CC"/>
</dbReference>
<keyword evidence="10" id="KW-1185">Reference proteome</keyword>
<name>A0A1E3PPJ5_9ASCO</name>
<comment type="similarity">
    <text evidence="2">Belongs to the VPS52 family.</text>
</comment>